<dbReference type="NCBIfam" id="TIGR00109">
    <property type="entry name" value="hemH"/>
    <property type="match status" value="1"/>
</dbReference>
<dbReference type="GO" id="GO:0005739">
    <property type="term" value="C:mitochondrion"/>
    <property type="evidence" value="ECO:0007669"/>
    <property type="project" value="TreeGrafter"/>
</dbReference>
<evidence type="ECO:0000313" key="10">
    <source>
        <dbReference type="Proteomes" id="UP000220797"/>
    </source>
</evidence>
<sequence length="350" mass="40901">MDLNEFLKYNNLKISKDKIKNLDKNKIGILITNLGSPERPTYWALYKYLSQFLGDPRVVKLNRFFWLPILYGFILPFRSGNSASKYKKIWTKEGSPLCVNTYNQYMALKKLLFEKYNDKIIISYGMRYGEKSIKNGLDYLKKENINKLLIFPLYPQSAECTVASTLDSVSDSLKNWINIPELRFLSGYCFHERYINSLKENIENFWKVNGKGKKLIISYHGLPTKTVMEGDLYPFFCIESTNKLIHKLNLKKDNYVLAFQSRIEGQEWIQPNIEDIIIKLALEGYDKVDVICPSFSSDCLETLEEIKISYQELFQKHCKGELRYIKCLNDSKIGIDLLMNIIEENIVGWT</sequence>
<dbReference type="GO" id="GO:0006783">
    <property type="term" value="P:heme biosynthetic process"/>
    <property type="evidence" value="ECO:0007669"/>
    <property type="project" value="UniProtKB-KW"/>
</dbReference>
<dbReference type="CDD" id="cd03411">
    <property type="entry name" value="Ferrochelatase_N"/>
    <property type="match status" value="1"/>
</dbReference>
<dbReference type="CDD" id="cd00419">
    <property type="entry name" value="Ferrochelatase_C"/>
    <property type="match status" value="1"/>
</dbReference>
<dbReference type="EC" id="4.99.1.1" evidence="9"/>
<dbReference type="GeneID" id="39730241"/>
<dbReference type="Proteomes" id="UP000220797">
    <property type="component" value="Unassembled WGS sequence"/>
</dbReference>
<evidence type="ECO:0000256" key="6">
    <source>
        <dbReference type="ARBA" id="ARBA00023239"/>
    </source>
</evidence>
<keyword evidence="7" id="KW-0627">Porphyrin biosynthesis</keyword>
<comment type="pathway">
    <text evidence="1">Porphyrin-containing compound metabolism; protoheme biosynthesis.</text>
</comment>
<keyword evidence="3" id="KW-0479">Metal-binding</keyword>
<dbReference type="GO" id="GO:0004325">
    <property type="term" value="F:ferrochelatase activity"/>
    <property type="evidence" value="ECO:0007669"/>
    <property type="project" value="InterPro"/>
</dbReference>
<dbReference type="GO" id="GO:0046872">
    <property type="term" value="F:metal ion binding"/>
    <property type="evidence" value="ECO:0007669"/>
    <property type="project" value="UniProtKB-KW"/>
</dbReference>
<evidence type="ECO:0000256" key="7">
    <source>
        <dbReference type="ARBA" id="ARBA00023244"/>
    </source>
</evidence>
<evidence type="ECO:0000256" key="8">
    <source>
        <dbReference type="RuleBase" id="RU004185"/>
    </source>
</evidence>
<dbReference type="InterPro" id="IPR033659">
    <property type="entry name" value="Ferrochelatase_N"/>
</dbReference>
<keyword evidence="10" id="KW-1185">Reference proteome</keyword>
<evidence type="ECO:0000256" key="2">
    <source>
        <dbReference type="ARBA" id="ARBA00022490"/>
    </source>
</evidence>
<dbReference type="OrthoDB" id="1323at2759"/>
<evidence type="ECO:0000256" key="4">
    <source>
        <dbReference type="ARBA" id="ARBA00023004"/>
    </source>
</evidence>
<reference evidence="9" key="1">
    <citation type="submission" date="2015-04" db="EMBL/GenBank/DDBJ databases">
        <authorList>
            <consortium name="Pathogen Informatics"/>
        </authorList>
    </citation>
    <scope>NUCLEOTIDE SEQUENCE [LARGE SCALE GENOMIC DNA]</scope>
    <source>
        <strain evidence="9">8A</strain>
    </source>
</reference>
<dbReference type="RefSeq" id="XP_028526828.1">
    <property type="nucleotide sequence ID" value="XM_028670036.1"/>
</dbReference>
<comment type="similarity">
    <text evidence="8">Belongs to the ferrochelatase family.</text>
</comment>
<name>A0A1J1GNG0_PLAGA</name>
<keyword evidence="2" id="KW-0963">Cytoplasm</keyword>
<keyword evidence="5" id="KW-0350">Heme biosynthesis</keyword>
<dbReference type="FunFam" id="3.40.50.1400:FF:000002">
    <property type="entry name" value="Ferrochelatase"/>
    <property type="match status" value="1"/>
</dbReference>
<dbReference type="Pfam" id="PF00762">
    <property type="entry name" value="Ferrochelatase"/>
    <property type="match status" value="1"/>
</dbReference>
<organism evidence="9 10">
    <name type="scientific">Plasmodium gallinaceum</name>
    <dbReference type="NCBI Taxonomy" id="5849"/>
    <lineage>
        <taxon>Eukaryota</taxon>
        <taxon>Sar</taxon>
        <taxon>Alveolata</taxon>
        <taxon>Apicomplexa</taxon>
        <taxon>Aconoidasida</taxon>
        <taxon>Haemosporida</taxon>
        <taxon>Plasmodiidae</taxon>
        <taxon>Plasmodium</taxon>
        <taxon>Plasmodium (Haemamoeba)</taxon>
    </lineage>
</organism>
<proteinExistence type="inferred from homology"/>
<dbReference type="PANTHER" id="PTHR11108">
    <property type="entry name" value="FERROCHELATASE"/>
    <property type="match status" value="1"/>
</dbReference>
<dbReference type="Gene3D" id="3.40.50.1400">
    <property type="match status" value="2"/>
</dbReference>
<keyword evidence="6 9" id="KW-0456">Lyase</keyword>
<dbReference type="PANTHER" id="PTHR11108:SF1">
    <property type="entry name" value="FERROCHELATASE, MITOCHONDRIAL"/>
    <property type="match status" value="1"/>
</dbReference>
<evidence type="ECO:0000256" key="3">
    <source>
        <dbReference type="ARBA" id="ARBA00022723"/>
    </source>
</evidence>
<dbReference type="SUPFAM" id="SSF53800">
    <property type="entry name" value="Chelatase"/>
    <property type="match status" value="1"/>
</dbReference>
<keyword evidence="4" id="KW-0408">Iron</keyword>
<dbReference type="VEuPathDB" id="PlasmoDB:PGAL8A_00171400"/>
<dbReference type="UniPathway" id="UPA00252"/>
<accession>A0A1J1GNG0</accession>
<evidence type="ECO:0000256" key="5">
    <source>
        <dbReference type="ARBA" id="ARBA00023133"/>
    </source>
</evidence>
<dbReference type="InterPro" id="IPR033644">
    <property type="entry name" value="Ferrochelatase_C"/>
</dbReference>
<comment type="caution">
    <text evidence="9">The sequence shown here is derived from an EMBL/GenBank/DDBJ whole genome shotgun (WGS) entry which is preliminary data.</text>
</comment>
<dbReference type="HAMAP" id="MF_00323">
    <property type="entry name" value="Ferrochelatase"/>
    <property type="match status" value="1"/>
</dbReference>
<dbReference type="EMBL" id="CVMV01000020">
    <property type="protein sequence ID" value="CRG94007.1"/>
    <property type="molecule type" value="Genomic_DNA"/>
</dbReference>
<evidence type="ECO:0000313" key="9">
    <source>
        <dbReference type="EMBL" id="CRG94007.1"/>
    </source>
</evidence>
<gene>
    <name evidence="9" type="primary">FC</name>
    <name evidence="9" type="ORF">PGAL8A_00171400</name>
</gene>
<dbReference type="AlphaFoldDB" id="A0A1J1GNG0"/>
<dbReference type="InterPro" id="IPR001015">
    <property type="entry name" value="Ferrochelatase"/>
</dbReference>
<protein>
    <submittedName>
        <fullName evidence="9">Ferrochelatase, putative</fullName>
        <ecNumber evidence="9">4.99.1.1</ecNumber>
    </submittedName>
</protein>
<dbReference type="OMA" id="RFLSGYC"/>
<evidence type="ECO:0000256" key="1">
    <source>
        <dbReference type="ARBA" id="ARBA00004744"/>
    </source>
</evidence>